<organism evidence="1 2">
    <name type="scientific">Gigaspora rosea</name>
    <dbReference type="NCBI Taxonomy" id="44941"/>
    <lineage>
        <taxon>Eukaryota</taxon>
        <taxon>Fungi</taxon>
        <taxon>Fungi incertae sedis</taxon>
        <taxon>Mucoromycota</taxon>
        <taxon>Glomeromycotina</taxon>
        <taxon>Glomeromycetes</taxon>
        <taxon>Diversisporales</taxon>
        <taxon>Gigasporaceae</taxon>
        <taxon>Gigaspora</taxon>
    </lineage>
</organism>
<reference evidence="1 2" key="1">
    <citation type="submission" date="2018-06" db="EMBL/GenBank/DDBJ databases">
        <title>Comparative genomics reveals the genomic features of Rhizophagus irregularis, R. cerebriforme, R. diaphanum and Gigaspora rosea, and their symbiotic lifestyle signature.</title>
        <authorList>
            <person name="Morin E."/>
            <person name="San Clemente H."/>
            <person name="Chen E.C.H."/>
            <person name="De La Providencia I."/>
            <person name="Hainaut M."/>
            <person name="Kuo A."/>
            <person name="Kohler A."/>
            <person name="Murat C."/>
            <person name="Tang N."/>
            <person name="Roy S."/>
            <person name="Loubradou J."/>
            <person name="Henrissat B."/>
            <person name="Grigoriev I.V."/>
            <person name="Corradi N."/>
            <person name="Roux C."/>
            <person name="Martin F.M."/>
        </authorList>
    </citation>
    <scope>NUCLEOTIDE SEQUENCE [LARGE SCALE GENOMIC DNA]</scope>
    <source>
        <strain evidence="1 2">DAOM 194757</strain>
    </source>
</reference>
<name>A0A397U7M4_9GLOM</name>
<evidence type="ECO:0000313" key="2">
    <source>
        <dbReference type="Proteomes" id="UP000266673"/>
    </source>
</evidence>
<gene>
    <name evidence="1" type="ORF">C2G38_2119224</name>
</gene>
<comment type="caution">
    <text evidence="1">The sequence shown here is derived from an EMBL/GenBank/DDBJ whole genome shotgun (WGS) entry which is preliminary data.</text>
</comment>
<accession>A0A397U7M4</accession>
<sequence>MFKNMIKPEITQNIMSTPDHLKLLNQFIVRLVAINPFTKIVLELHPVNFYLEIQYQSKFMQFMDSSTQ</sequence>
<protein>
    <submittedName>
        <fullName evidence="1">Uncharacterized protein</fullName>
    </submittedName>
</protein>
<dbReference type="OrthoDB" id="655540at2759"/>
<dbReference type="Proteomes" id="UP000266673">
    <property type="component" value="Unassembled WGS sequence"/>
</dbReference>
<dbReference type="EMBL" id="QKWP01002052">
    <property type="protein sequence ID" value="RIB05078.1"/>
    <property type="molecule type" value="Genomic_DNA"/>
</dbReference>
<proteinExistence type="predicted"/>
<evidence type="ECO:0000313" key="1">
    <source>
        <dbReference type="EMBL" id="RIB05078.1"/>
    </source>
</evidence>
<dbReference type="AlphaFoldDB" id="A0A397U7M4"/>
<keyword evidence="2" id="KW-1185">Reference proteome</keyword>